<dbReference type="InterPro" id="IPR002731">
    <property type="entry name" value="ATPase_BadF"/>
</dbReference>
<reference evidence="2" key="1">
    <citation type="submission" date="2018-05" db="EMBL/GenBank/DDBJ databases">
        <authorList>
            <person name="Lanie J.A."/>
            <person name="Ng W.-L."/>
            <person name="Kazmierczak K.M."/>
            <person name="Andrzejewski T.M."/>
            <person name="Davidsen T.M."/>
            <person name="Wayne K.J."/>
            <person name="Tettelin H."/>
            <person name="Glass J.I."/>
            <person name="Rusch D."/>
            <person name="Podicherti R."/>
            <person name="Tsui H.-C.T."/>
            <person name="Winkler M.E."/>
        </authorList>
    </citation>
    <scope>NUCLEOTIDE SEQUENCE</scope>
</reference>
<dbReference type="InterPro" id="IPR052519">
    <property type="entry name" value="Euk-type_GlcNAc_Kinase"/>
</dbReference>
<sequence length="317" mass="32394">VSYFLGVDGGGTRTRVALVDQAGTECARADGPPTLIDPADPAATVGVIADLCREAASKGGADLPVAGLWAGIAGAGTEPTRSVVETALREAGLSSLTSVGADAEATFYDAFPSGPGILLIAGTGSIALGRGADGSRLRVGGWGLHLGDEGSGYRIGMSALHAFARGEDGRGVSTELRDSVLEVLGLAGPGDLIKWIASAQKADVASLVPLIFEVAEAGDQAALTVIEEAVDELVGHVRTLVRRLEPWPATPEVALAGGLLKENRPLRVRMIRAIEVLPCRHQARVLDGVRGACSLAMGLADLTDGSPAPWPESLSGN</sequence>
<accession>A0A381R7S1</accession>
<gene>
    <name evidence="2" type="ORF">METZ01_LOCUS39792</name>
</gene>
<proteinExistence type="predicted"/>
<dbReference type="InterPro" id="IPR043129">
    <property type="entry name" value="ATPase_NBD"/>
</dbReference>
<dbReference type="CDD" id="cd24007">
    <property type="entry name" value="ASKHA_NBD_eukNAGK-like"/>
    <property type="match status" value="1"/>
</dbReference>
<dbReference type="Gene3D" id="3.30.420.40">
    <property type="match status" value="2"/>
</dbReference>
<organism evidence="2">
    <name type="scientific">marine metagenome</name>
    <dbReference type="NCBI Taxonomy" id="408172"/>
    <lineage>
        <taxon>unclassified sequences</taxon>
        <taxon>metagenomes</taxon>
        <taxon>ecological metagenomes</taxon>
    </lineage>
</organism>
<name>A0A381R7S1_9ZZZZ</name>
<feature type="domain" description="ATPase BadF/BadG/BcrA/BcrD type" evidence="1">
    <location>
        <begin position="5"/>
        <end position="263"/>
    </location>
</feature>
<dbReference type="EMBL" id="UINC01001705">
    <property type="protein sequence ID" value="SUZ86938.1"/>
    <property type="molecule type" value="Genomic_DNA"/>
</dbReference>
<feature type="non-terminal residue" evidence="2">
    <location>
        <position position="1"/>
    </location>
</feature>
<dbReference type="AlphaFoldDB" id="A0A381R7S1"/>
<evidence type="ECO:0000259" key="1">
    <source>
        <dbReference type="Pfam" id="PF01869"/>
    </source>
</evidence>
<dbReference type="PANTHER" id="PTHR43190:SF3">
    <property type="entry name" value="N-ACETYL-D-GLUCOSAMINE KINASE"/>
    <property type="match status" value="1"/>
</dbReference>
<dbReference type="SUPFAM" id="SSF53067">
    <property type="entry name" value="Actin-like ATPase domain"/>
    <property type="match status" value="2"/>
</dbReference>
<dbReference type="Pfam" id="PF01869">
    <property type="entry name" value="BcrAD_BadFG"/>
    <property type="match status" value="1"/>
</dbReference>
<dbReference type="PANTHER" id="PTHR43190">
    <property type="entry name" value="N-ACETYL-D-GLUCOSAMINE KINASE"/>
    <property type="match status" value="1"/>
</dbReference>
<protein>
    <recommendedName>
        <fullName evidence="1">ATPase BadF/BadG/BcrA/BcrD type domain-containing protein</fullName>
    </recommendedName>
</protein>
<evidence type="ECO:0000313" key="2">
    <source>
        <dbReference type="EMBL" id="SUZ86938.1"/>
    </source>
</evidence>